<sequence>MSYGQKLFLKVILAGEAEVGKTSLRRSYLGEGFVKNHLQTIGADFASLSKTIKDYNVLFQIWDVAGQDIFENVRMLYYKGTLGALMVFDATKIVTFRALNRWIEELEKGTERGIVPFFILGNKMDLVTSAKKAKLKAIIITINRIPPSNKSPRFGVTSIPITKSLIVCKIIAACNPYLKKA</sequence>
<keyword evidence="2" id="KW-0547">Nucleotide-binding</keyword>
<evidence type="ECO:0000256" key="2">
    <source>
        <dbReference type="ARBA" id="ARBA00022741"/>
    </source>
</evidence>
<organism evidence="4">
    <name type="scientific">marine sediment metagenome</name>
    <dbReference type="NCBI Taxonomy" id="412755"/>
    <lineage>
        <taxon>unclassified sequences</taxon>
        <taxon>metagenomes</taxon>
        <taxon>ecological metagenomes</taxon>
    </lineage>
</organism>
<dbReference type="AlphaFoldDB" id="X1FDK5"/>
<dbReference type="InterPro" id="IPR001806">
    <property type="entry name" value="Small_GTPase"/>
</dbReference>
<dbReference type="PROSITE" id="PS51419">
    <property type="entry name" value="RAB"/>
    <property type="match status" value="1"/>
</dbReference>
<protein>
    <recommendedName>
        <fullName evidence="5">GTP-binding protein</fullName>
    </recommendedName>
</protein>
<gene>
    <name evidence="4" type="ORF">S03H2_06500</name>
</gene>
<dbReference type="GO" id="GO:0045335">
    <property type="term" value="C:phagocytic vesicle"/>
    <property type="evidence" value="ECO:0007669"/>
    <property type="project" value="TreeGrafter"/>
</dbReference>
<dbReference type="Pfam" id="PF00071">
    <property type="entry name" value="Ras"/>
    <property type="match status" value="1"/>
</dbReference>
<dbReference type="PANTHER" id="PTHR47981:SF20">
    <property type="entry name" value="RAS-RELATED PROTEIN RAB-7A"/>
    <property type="match status" value="1"/>
</dbReference>
<comment type="similarity">
    <text evidence="1">Belongs to the small GTPase superfamily. Rab family.</text>
</comment>
<dbReference type="SMART" id="SM00175">
    <property type="entry name" value="RAB"/>
    <property type="match status" value="1"/>
</dbReference>
<dbReference type="SUPFAM" id="SSF52540">
    <property type="entry name" value="P-loop containing nucleoside triphosphate hydrolases"/>
    <property type="match status" value="1"/>
</dbReference>
<reference evidence="4" key="1">
    <citation type="journal article" date="2014" name="Front. Microbiol.">
        <title>High frequency of phylogenetically diverse reductive dehalogenase-homologous genes in deep subseafloor sedimentary metagenomes.</title>
        <authorList>
            <person name="Kawai M."/>
            <person name="Futagami T."/>
            <person name="Toyoda A."/>
            <person name="Takaki Y."/>
            <person name="Nishi S."/>
            <person name="Hori S."/>
            <person name="Arai W."/>
            <person name="Tsubouchi T."/>
            <person name="Morono Y."/>
            <person name="Uchiyama I."/>
            <person name="Ito T."/>
            <person name="Fujiyama A."/>
            <person name="Inagaki F."/>
            <person name="Takami H."/>
        </authorList>
    </citation>
    <scope>NUCLEOTIDE SEQUENCE</scope>
    <source>
        <strain evidence="4">Expedition CK06-06</strain>
    </source>
</reference>
<dbReference type="InterPro" id="IPR005225">
    <property type="entry name" value="Small_GTP-bd"/>
</dbReference>
<evidence type="ECO:0000256" key="1">
    <source>
        <dbReference type="ARBA" id="ARBA00006270"/>
    </source>
</evidence>
<dbReference type="GO" id="GO:0003924">
    <property type="term" value="F:GTPase activity"/>
    <property type="evidence" value="ECO:0007669"/>
    <property type="project" value="InterPro"/>
</dbReference>
<comment type="caution">
    <text evidence="4">The sequence shown here is derived from an EMBL/GenBank/DDBJ whole genome shotgun (WGS) entry which is preliminary data.</text>
</comment>
<evidence type="ECO:0008006" key="5">
    <source>
        <dbReference type="Google" id="ProtNLM"/>
    </source>
</evidence>
<dbReference type="GO" id="GO:0008333">
    <property type="term" value="P:endosome to lysosome transport"/>
    <property type="evidence" value="ECO:0007669"/>
    <property type="project" value="TreeGrafter"/>
</dbReference>
<dbReference type="EMBL" id="BARU01002860">
    <property type="protein sequence ID" value="GAH18843.1"/>
    <property type="molecule type" value="Genomic_DNA"/>
</dbReference>
<dbReference type="GO" id="GO:0090385">
    <property type="term" value="P:phagosome-lysosome fusion"/>
    <property type="evidence" value="ECO:0007669"/>
    <property type="project" value="TreeGrafter"/>
</dbReference>
<dbReference type="CDD" id="cd00154">
    <property type="entry name" value="Rab"/>
    <property type="match status" value="1"/>
</dbReference>
<dbReference type="SMART" id="SM00174">
    <property type="entry name" value="RHO"/>
    <property type="match status" value="1"/>
</dbReference>
<dbReference type="GO" id="GO:0005525">
    <property type="term" value="F:GTP binding"/>
    <property type="evidence" value="ECO:0007669"/>
    <property type="project" value="UniProtKB-KW"/>
</dbReference>
<dbReference type="Gene3D" id="3.40.50.300">
    <property type="entry name" value="P-loop containing nucleotide triphosphate hydrolases"/>
    <property type="match status" value="1"/>
</dbReference>
<accession>X1FDK5</accession>
<dbReference type="GO" id="GO:0005770">
    <property type="term" value="C:late endosome"/>
    <property type="evidence" value="ECO:0007669"/>
    <property type="project" value="TreeGrafter"/>
</dbReference>
<dbReference type="GO" id="GO:0005764">
    <property type="term" value="C:lysosome"/>
    <property type="evidence" value="ECO:0007669"/>
    <property type="project" value="TreeGrafter"/>
</dbReference>
<dbReference type="PANTHER" id="PTHR47981">
    <property type="entry name" value="RAB FAMILY"/>
    <property type="match status" value="1"/>
</dbReference>
<keyword evidence="3" id="KW-0342">GTP-binding</keyword>
<evidence type="ECO:0000313" key="4">
    <source>
        <dbReference type="EMBL" id="GAH18843.1"/>
    </source>
</evidence>
<dbReference type="PRINTS" id="PR00449">
    <property type="entry name" value="RASTRNSFRMNG"/>
</dbReference>
<name>X1FDK5_9ZZZZ</name>
<evidence type="ECO:0000256" key="3">
    <source>
        <dbReference type="ARBA" id="ARBA00023134"/>
    </source>
</evidence>
<dbReference type="NCBIfam" id="TIGR00231">
    <property type="entry name" value="small_GTP"/>
    <property type="match status" value="1"/>
</dbReference>
<dbReference type="InterPro" id="IPR027417">
    <property type="entry name" value="P-loop_NTPase"/>
</dbReference>
<dbReference type="SMART" id="SM00173">
    <property type="entry name" value="RAS"/>
    <property type="match status" value="1"/>
</dbReference>
<proteinExistence type="inferred from homology"/>